<evidence type="ECO:0000256" key="5">
    <source>
        <dbReference type="ARBA" id="ARBA00023121"/>
    </source>
</evidence>
<dbReference type="EMBL" id="LWQT01000098">
    <property type="protein sequence ID" value="OAN45677.1"/>
    <property type="molecule type" value="Genomic_DNA"/>
</dbReference>
<evidence type="ECO:0000259" key="7">
    <source>
        <dbReference type="Pfam" id="PF08511"/>
    </source>
</evidence>
<evidence type="ECO:0000256" key="3">
    <source>
        <dbReference type="ARBA" id="ARBA00022688"/>
    </source>
</evidence>
<dbReference type="InterPro" id="IPR013718">
    <property type="entry name" value="COQ9_C"/>
</dbReference>
<dbReference type="AlphaFoldDB" id="A0A178MBZ7"/>
<evidence type="ECO:0000256" key="2">
    <source>
        <dbReference type="ARBA" id="ARBA00010766"/>
    </source>
</evidence>
<reference evidence="8 10" key="1">
    <citation type="submission" date="2016-04" db="EMBL/GenBank/DDBJ databases">
        <title>Draft genome sequence of freshwater magnetotactic bacteria Magnetospirillum marisnigri SP-1 and Magnetospirillum moscoviense BB-1.</title>
        <authorList>
            <person name="Koziaeva V."/>
            <person name="Dziuba M.V."/>
            <person name="Ivanov T.M."/>
            <person name="Kuznetsov B."/>
            <person name="Grouzdev D.S."/>
        </authorList>
    </citation>
    <scope>NUCLEOTIDE SEQUENCE [LARGE SCALE GENOMIC DNA]</scope>
    <source>
        <strain evidence="8 10">SP-1</strain>
    </source>
</reference>
<name>A0A178MBZ7_9PROT</name>
<evidence type="ECO:0000313" key="9">
    <source>
        <dbReference type="EMBL" id="OAN45699.1"/>
    </source>
</evidence>
<dbReference type="PANTHER" id="PTHR21427">
    <property type="entry name" value="UBIQUINONE BIOSYNTHESIS PROTEIN COQ9, MITOCHONDRIAL"/>
    <property type="match status" value="1"/>
</dbReference>
<sequence>MEMVRLKDAMVEAMLPHAAFDGWSEASLAAAARDLDLDPTLPARLFPCGAVDAVAHLTDLADRRMAEAMAASGLEGLGLGEKVYRAVRLRLEPWSEHREAMRRAASLLSLPSNIAVAGRLTWASVDAIWRAVGDSSHDFSWYTKRMSLGAVYSATLLYWLDDPSEGCEDSWAFLRRRLNDVRNLPKLRQKVEGWVSGLKMPARRWGVPQR</sequence>
<evidence type="ECO:0000256" key="1">
    <source>
        <dbReference type="ARBA" id="ARBA00004749"/>
    </source>
</evidence>
<dbReference type="Proteomes" id="UP000078428">
    <property type="component" value="Unassembled WGS sequence"/>
</dbReference>
<accession>A0A178MBZ7</accession>
<proteinExistence type="inferred from homology"/>
<keyword evidence="3" id="KW-0831">Ubiquinone biosynthesis</keyword>
<protein>
    <recommendedName>
        <fullName evidence="7">COQ9 C-terminal domain-containing protein</fullName>
    </recommendedName>
</protein>
<organism evidence="8 10">
    <name type="scientific">Paramagnetospirillum marisnigri</name>
    <dbReference type="NCBI Taxonomy" id="1285242"/>
    <lineage>
        <taxon>Bacteria</taxon>
        <taxon>Pseudomonadati</taxon>
        <taxon>Pseudomonadota</taxon>
        <taxon>Alphaproteobacteria</taxon>
        <taxon>Rhodospirillales</taxon>
        <taxon>Magnetospirillaceae</taxon>
        <taxon>Paramagnetospirillum</taxon>
    </lineage>
</organism>
<dbReference type="PANTHER" id="PTHR21427:SF19">
    <property type="entry name" value="UBIQUINONE BIOSYNTHESIS PROTEIN COQ9, MITOCHONDRIAL"/>
    <property type="match status" value="1"/>
</dbReference>
<dbReference type="RefSeq" id="WP_068495434.1">
    <property type="nucleotide sequence ID" value="NZ_LWQT01000098.1"/>
</dbReference>
<evidence type="ECO:0000313" key="8">
    <source>
        <dbReference type="EMBL" id="OAN45677.1"/>
    </source>
</evidence>
<dbReference type="NCBIfam" id="TIGR02396">
    <property type="entry name" value="diverge_rpsU"/>
    <property type="match status" value="1"/>
</dbReference>
<dbReference type="OrthoDB" id="7201143at2"/>
<evidence type="ECO:0000256" key="6">
    <source>
        <dbReference type="ARBA" id="ARBA00058104"/>
    </source>
</evidence>
<evidence type="ECO:0000256" key="4">
    <source>
        <dbReference type="ARBA" id="ARBA00022946"/>
    </source>
</evidence>
<comment type="caution">
    <text evidence="8">The sequence shown here is derived from an EMBL/GenBank/DDBJ whole genome shotgun (WGS) entry which is preliminary data.</text>
</comment>
<keyword evidence="5" id="KW-0446">Lipid-binding</keyword>
<comment type="function">
    <text evidence="6">Membrane-associated protein that warps the membrane surface to access and bind aromatic isoprenes with high specificity, including ubiquinone (CoQ) isoprene intermediates and presents them directly to COQ7, therefore facilitating the COQ7-mediated hydroxylase step. Participates in the biosynthesis of coenzyme Q, also named ubiquinone, an essential lipid-soluble electron transporter for aerobic cellular respiration.</text>
</comment>
<feature type="domain" description="COQ9 C-terminal" evidence="7">
    <location>
        <begin position="117"/>
        <end position="184"/>
    </location>
</feature>
<dbReference type="EMBL" id="LWQT01000098">
    <property type="protein sequence ID" value="OAN45699.1"/>
    <property type="molecule type" value="Genomic_DNA"/>
</dbReference>
<dbReference type="Pfam" id="PF08511">
    <property type="entry name" value="COQ9"/>
    <property type="match status" value="1"/>
</dbReference>
<dbReference type="InterPro" id="IPR012762">
    <property type="entry name" value="Ubiq_biosynth_COQ9"/>
</dbReference>
<dbReference type="STRING" id="1285242.A6A04_07260"/>
<gene>
    <name evidence="8" type="ORF">A6A04_07260</name>
    <name evidence="9" type="ORF">A6A04_07390</name>
</gene>
<comment type="pathway">
    <text evidence="1">Cofactor biosynthesis; ubiquinone biosynthesis.</text>
</comment>
<dbReference type="Gene3D" id="1.10.357.10">
    <property type="entry name" value="Tetracycline Repressor, domain 2"/>
    <property type="match status" value="1"/>
</dbReference>
<dbReference type="GO" id="GO:0008289">
    <property type="term" value="F:lipid binding"/>
    <property type="evidence" value="ECO:0007669"/>
    <property type="project" value="UniProtKB-KW"/>
</dbReference>
<keyword evidence="4" id="KW-0809">Transit peptide</keyword>
<comment type="similarity">
    <text evidence="2">Belongs to the COQ9 family.</text>
</comment>
<evidence type="ECO:0000313" key="10">
    <source>
        <dbReference type="Proteomes" id="UP000078428"/>
    </source>
</evidence>
<dbReference type="GO" id="GO:0006744">
    <property type="term" value="P:ubiquinone biosynthetic process"/>
    <property type="evidence" value="ECO:0007669"/>
    <property type="project" value="UniProtKB-KW"/>
</dbReference>
<keyword evidence="10" id="KW-1185">Reference proteome</keyword>